<dbReference type="CDD" id="cd04657">
    <property type="entry name" value="Piwi_ago-like"/>
    <property type="match status" value="1"/>
</dbReference>
<dbReference type="AlphaFoldDB" id="L7X7H2"/>
<dbReference type="Pfam" id="PF02170">
    <property type="entry name" value="PAZ"/>
    <property type="match status" value="1"/>
</dbReference>
<dbReference type="SMART" id="SM00950">
    <property type="entry name" value="Piwi"/>
    <property type="match status" value="1"/>
</dbReference>
<proteinExistence type="evidence at transcript level"/>
<dbReference type="InterPro" id="IPR036085">
    <property type="entry name" value="PAZ_dom_sf"/>
</dbReference>
<dbReference type="Pfam" id="PF16488">
    <property type="entry name" value="ArgoL2"/>
    <property type="match status" value="1"/>
</dbReference>
<accession>L7X7H2</accession>
<feature type="domain" description="Piwi" evidence="3">
    <location>
        <begin position="515"/>
        <end position="812"/>
    </location>
</feature>
<dbReference type="GO" id="GO:0003723">
    <property type="term" value="F:RNA binding"/>
    <property type="evidence" value="ECO:0007669"/>
    <property type="project" value="InterPro"/>
</dbReference>
<dbReference type="GO" id="GO:0034587">
    <property type="term" value="P:piRNA processing"/>
    <property type="evidence" value="ECO:0007669"/>
    <property type="project" value="UniProtKB-ARBA"/>
</dbReference>
<dbReference type="InterPro" id="IPR032473">
    <property type="entry name" value="Argonaute_Mid_dom"/>
</dbReference>
<dbReference type="InterPro" id="IPR003165">
    <property type="entry name" value="Piwi"/>
</dbReference>
<dbReference type="PROSITE" id="PS50821">
    <property type="entry name" value="PAZ"/>
    <property type="match status" value="1"/>
</dbReference>
<sequence>MPWISEVLPENPKPPTRNKDKKTLAGTAGKVIRLKANYYPITVRSWDKYLIHYDVVIEEPNRSELDIPKKKKFMIFDGLKLKYPQFFREYNLAYDGMKSAVSIGRIEEFSDSRSHQVYVSGDRGKKSRYFVKLKIVNGHSLKDLQVALTKCSRAECVELPSIIFQMMGIMFRHGPSTNFSCIGQNSFFPLNGELGPSDDIGGGKEIKPGFFGSIRPSGWKDFPLLLNIDVAHAAFYKEQSVLDYMSETLQLRESDYHGPLRELDRRKLENLLKGLKVKATHSPVNRTYKIIGLMKDGAHEQKFEREPGKVTTVEKYFAEVYPRTKLLYPHLNLIRAAPETRTIYLPIECCRITKGQRVTKSLNDSEKSQFIRRAARYPFERLKKCNEIVRKNKFSEDPMMRALEFTVSDEPVQLNGRILPPPNLKMRDTTVLPEKGVWEAWNRKFFKGAAVETWAVINYDEYPVKMDGIRQFLVQLKKMAEERGMIMNEPVKLMLGSAPEKDFPGIMKSAKGIQFILVNLPSKKGDLYGRVKKMGDREFSVVTQCILSKNLRNPKPATVNNVLLKINAKMGGVNNTLGRESSTFILTNPVMIMGADVNHPPADDRKGTPSLAAVVGSMDCLASNYAAQVRQQLSCKEIIQDLKDMTRNLLIAFFRRTGKKPERLIMYRDGVSESQFYTVLAYELNAMREACKSLPGEYRPGITFIVVQKRHHTRLFCDDRDGVGKSKNVPPGTTVDQIITHPSEIDFYLCSHQGILGTSKPTHYRVLWDDNDMTMDELQSMSYALCHTYFRCTRSVSIPAPAYYAHLAAYRAKVHGGAYEQREEGKAGSAADISKAVQMDQNFALHNKMYFL</sequence>
<dbReference type="SMART" id="SM01163">
    <property type="entry name" value="DUF1785"/>
    <property type="match status" value="1"/>
</dbReference>
<dbReference type="SMART" id="SM00949">
    <property type="entry name" value="PAZ"/>
    <property type="match status" value="1"/>
</dbReference>
<dbReference type="SUPFAM" id="SSF101690">
    <property type="entry name" value="PAZ domain"/>
    <property type="match status" value="1"/>
</dbReference>
<dbReference type="InterPro" id="IPR012337">
    <property type="entry name" value="RNaseH-like_sf"/>
</dbReference>
<dbReference type="InterPro" id="IPR036397">
    <property type="entry name" value="RNaseH_sf"/>
</dbReference>
<dbReference type="InterPro" id="IPR003100">
    <property type="entry name" value="PAZ_dom"/>
</dbReference>
<dbReference type="Gene3D" id="2.170.260.10">
    <property type="entry name" value="paz domain"/>
    <property type="match status" value="1"/>
</dbReference>
<dbReference type="InterPro" id="IPR014811">
    <property type="entry name" value="ArgoL1"/>
</dbReference>
<dbReference type="InterPro" id="IPR032474">
    <property type="entry name" value="Argonaute_N"/>
</dbReference>
<evidence type="ECO:0000313" key="4">
    <source>
        <dbReference type="EMBL" id="AGC95229.1"/>
    </source>
</evidence>
<comment type="similarity">
    <text evidence="1">Belongs to the argonaute family.</text>
</comment>
<organism evidence="4">
    <name type="scientific">Penaeus monodon</name>
    <name type="common">Giant tiger prawn</name>
    <dbReference type="NCBI Taxonomy" id="6687"/>
    <lineage>
        <taxon>Eukaryota</taxon>
        <taxon>Metazoa</taxon>
        <taxon>Ecdysozoa</taxon>
        <taxon>Arthropoda</taxon>
        <taxon>Crustacea</taxon>
        <taxon>Multicrustacea</taxon>
        <taxon>Malacostraca</taxon>
        <taxon>Eumalacostraca</taxon>
        <taxon>Eucarida</taxon>
        <taxon>Decapoda</taxon>
        <taxon>Dendrobranchiata</taxon>
        <taxon>Penaeoidea</taxon>
        <taxon>Penaeidae</taxon>
        <taxon>Penaeus</taxon>
    </lineage>
</organism>
<feature type="domain" description="PAZ" evidence="2">
    <location>
        <begin position="240"/>
        <end position="354"/>
    </location>
</feature>
<dbReference type="InterPro" id="IPR045246">
    <property type="entry name" value="Piwi_ago-like"/>
</dbReference>
<protein>
    <submittedName>
        <fullName evidence="4">Argonaute-3</fullName>
    </submittedName>
</protein>
<name>L7X7H2_PENMO</name>
<dbReference type="Pfam" id="PF16487">
    <property type="entry name" value="ArgoMid"/>
    <property type="match status" value="1"/>
</dbReference>
<dbReference type="InterPro" id="IPR032472">
    <property type="entry name" value="ArgoL2"/>
</dbReference>
<dbReference type="Pfam" id="PF08699">
    <property type="entry name" value="ArgoL1"/>
    <property type="match status" value="1"/>
</dbReference>
<dbReference type="PANTHER" id="PTHR22891">
    <property type="entry name" value="EUKARYOTIC TRANSLATION INITIATION FACTOR 2C"/>
    <property type="match status" value="1"/>
</dbReference>
<evidence type="ECO:0000256" key="1">
    <source>
        <dbReference type="RuleBase" id="RU361178"/>
    </source>
</evidence>
<evidence type="ECO:0000259" key="2">
    <source>
        <dbReference type="PROSITE" id="PS50821"/>
    </source>
</evidence>
<dbReference type="PROSITE" id="PS50822">
    <property type="entry name" value="PIWI"/>
    <property type="match status" value="1"/>
</dbReference>
<dbReference type="OrthoDB" id="10252740at2759"/>
<evidence type="ECO:0000259" key="3">
    <source>
        <dbReference type="PROSITE" id="PS50822"/>
    </source>
</evidence>
<dbReference type="SUPFAM" id="SSF53098">
    <property type="entry name" value="Ribonuclease H-like"/>
    <property type="match status" value="1"/>
</dbReference>
<dbReference type="Gene3D" id="3.40.50.2300">
    <property type="match status" value="1"/>
</dbReference>
<dbReference type="Pfam" id="PF16486">
    <property type="entry name" value="ArgoN"/>
    <property type="match status" value="1"/>
</dbReference>
<dbReference type="Gene3D" id="3.30.420.10">
    <property type="entry name" value="Ribonuclease H-like superfamily/Ribonuclease H"/>
    <property type="match status" value="1"/>
</dbReference>
<dbReference type="Pfam" id="PF02171">
    <property type="entry name" value="Piwi"/>
    <property type="match status" value="1"/>
</dbReference>
<dbReference type="CDD" id="cd02846">
    <property type="entry name" value="PAZ_argonaute_like"/>
    <property type="match status" value="1"/>
</dbReference>
<reference evidence="4" key="1">
    <citation type="journal article" date="2013" name="Fish Shellfish Immunol.">
        <title>Penaeus monodon Tudor staphylococcal nuclease preferentially interacts with N-terminal domain of Argonaute-1.</title>
        <authorList>
            <person name="Phetrungnapha A."/>
            <person name="Panyim S."/>
            <person name="Ongvarrasopone C."/>
        </authorList>
    </citation>
    <scope>NUCLEOTIDE SEQUENCE</scope>
    <source>
        <tissue evidence="4">Hemocyte</tissue>
    </source>
</reference>
<dbReference type="EMBL" id="JX845575">
    <property type="protein sequence ID" value="AGC95229.1"/>
    <property type="molecule type" value="mRNA"/>
</dbReference>
<gene>
    <name evidence="4" type="primary">Ago3</name>
</gene>